<feature type="transmembrane region" description="Helical" evidence="1">
    <location>
        <begin position="92"/>
        <end position="114"/>
    </location>
</feature>
<dbReference type="InterPro" id="IPR055385">
    <property type="entry name" value="GpJ_HDII-ins2"/>
</dbReference>
<feature type="domain" description="Tip attachment protein J central straight fiber" evidence="2">
    <location>
        <begin position="1657"/>
        <end position="1755"/>
    </location>
</feature>
<dbReference type="Proteomes" id="UP000245216">
    <property type="component" value="Unassembled WGS sequence"/>
</dbReference>
<evidence type="ECO:0000259" key="2">
    <source>
        <dbReference type="Pfam" id="PF09327"/>
    </source>
</evidence>
<dbReference type="PANTHER" id="PTHR36251:SF2">
    <property type="entry name" value="GIFSY-2 PROPHAGE HOST SPECIFICITY PROTEIN J, PHAGE LAMBDA"/>
    <property type="match status" value="1"/>
</dbReference>
<name>A0A2U2BGH8_ALCFA</name>
<accession>A0A2U2BGH8</accession>
<dbReference type="GO" id="GO:0005576">
    <property type="term" value="C:extracellular region"/>
    <property type="evidence" value="ECO:0007669"/>
    <property type="project" value="InterPro"/>
</dbReference>
<protein>
    <recommendedName>
        <fullName evidence="6">DUF1983 domain-containing protein</fullName>
    </recommendedName>
</protein>
<proteinExistence type="predicted"/>
<dbReference type="Pfam" id="PF24801">
    <property type="entry name" value="FNIII-A_GpJ"/>
    <property type="match status" value="1"/>
</dbReference>
<dbReference type="InterPro" id="IPR053171">
    <property type="entry name" value="Viral_Tip_Attach_Protein"/>
</dbReference>
<sequence length="1910" mass="203769">MPNITICKNPFRPQLDRVETSARAGTRLDTVLRREHLIRGRGRSLVRNHTFVVQVNGNWLTQDKWAYRLKSEDVVFVALLPAGGGGSNPLQMVAMIALAVAAVYTGGLAAAAYGTATGVAAGATTIGMSVAGAIASTAVMVAGGMLLSAIFPPAKPPSTMAREQSSPTYTIGAQGNTARLMESIPVQYGRFRVYPDFAAQPYTETDSNNVFLYQLFCLGQGELDIEKIRIEDTPIENFAEVTWEVVRPGEKVTLFPDNVVTSNAVQGIELKAANEEGGGGYVGPFVSNPAGTTCNAIGIDMAVPAGLFNAHRDGLRTSWVQWHVEVRPIDDLGAAIGDWTLLTDGYWQDNTATPQTRSYRHDVPDGRYEVRAIRVNPKILSEQNQNTVVWAGMRAYLPSKESYGDVTLLAVVARATNSLNQSTARRVNVIATRKLRTWDPMNGWSLTMKATRNPAWAFADVCKNPTYGRGLSDSRINLRGLYRLAQVWEARGDTYDGVFDTATTLWDALTRIARVGRAMPMYYAGVIDCIRNEPKTVKTQMFTPGNMVTNTFSIDYVFPEHDSPDHVIVEFINEETWQPDEVVCALPGSAMLRPYRLQIPGIVKRDQAWREGISLAAQNRDQRRFVSFQTELEGNIPRYGDLVEISHDVPKWGLSGFIEDYDPDTKTLTTSEPLEWWPGENHYINLRKKDGSPDGPFRVVAGSHDREMVIADLIDGYMVFVSDGQGEEFTYYQFGPGERRSLLAQAVSATPDEQGCVALDFVNYAESVHVAENGGVVPPPNPPSLLPMAPNAPVVDEVSVYATPVSGEQIAACTPARGAQGYEFQASDDLGASWAPLGTDTVPSIRIRLPAGPWWVRARAVGAMPGPWKVWQGNITATMLPPPALSQLTVESLNWGIRIAWGWPSALSLRYIEIWHSPTADFLDATLLGLFTYPQSSHDMMGLALNSQFYFWARVRDDADQPGPWYPESGPGVRGTPNQVASDYNGLITEEIVAGGMGDLLMGNIREIPSIKETLSDLGVEVDGIRQDVDRHAVEIAEIPQIKDVLTDLGIDVIGLEDEINALQAEVADIVGAPNWDAQAQYLAGQIVKFDGSLYRAIKNVPAGTPVGNASYWEKIGDYDSLGQAVASLLVRMSDAEVSLDDLTGELIAQSQEILALQSDLTGLGGEVSGQAQLLEGLRTSVTELDGLVTSEAARTSSIIASLRDDDGNGQLDAALNEWDSRAWIQRTEKAVVDNHKVQATINEQIGVQIGDNTAQIGSLSDVVATLDQSTAIKFDQLESTLGGLDGELAGQAGALDLLKTDVSRIDGAVTAQATNISQLESSVTRVDDKAAAAQRDADAAAQAAAQASGLASGKSDVLIQSATPAASYRNSKTLWIDTTGGANTPKRWSGSAWVAVTDKAATDAAAEAAAAKEAADDALAGVATNAAAIQTVSKTVADDKAAQATFNQNLQSDLSSLDGTVSGQAQALDQLETSVSEIDGVVTSEAARTSSIIASLREDDGQGQLDAVMNELDSRAWIQRTEKAVVDNQKAQATVNEQLGVQIGDNTAQIGSLSDVVATLDQSTAIKLDQLQTSLGGLDGQVAGQAGALDLLKTDVSRIDGEVTAQATSISQLESGVADNKSAIQTVGQTVADNKSAQAQVNQQVQSSIGDVAASVQQSTDAIATLDGKIASSWAVKLQGNQNGVKYVAGVGLDLTNESGVTQSTFAVLADRFAVMHAVNGVPATVFSVQGGASILNTALIGNASITSAKISDAAITQAKIQDAAINSAKLQDAAITRAKIGHAEVDTLRIAGNAVAIQGGASADAGESYDLERDLSVTITLPYEADVTISASVQGGLSEGGAFYEHQLRVDWISYGSIISGPGGSGSMVLQTRIAAGTHVIVLRQRSTLSGFKRWFSQAGISVICTMR</sequence>
<comment type="caution">
    <text evidence="4">The sequence shown here is derived from an EMBL/GenBank/DDBJ whole genome shotgun (WGS) entry which is preliminary data.</text>
</comment>
<evidence type="ECO:0000313" key="4">
    <source>
        <dbReference type="EMBL" id="PWE13077.1"/>
    </source>
</evidence>
<feature type="domain" description="Tip attachment protein J HDII-ins2" evidence="3">
    <location>
        <begin position="284"/>
        <end position="394"/>
    </location>
</feature>
<dbReference type="SUPFAM" id="SSF51055">
    <property type="entry name" value="Carbohydrate binding domain"/>
    <property type="match status" value="1"/>
</dbReference>
<reference evidence="4 5" key="1">
    <citation type="submission" date="2018-05" db="EMBL/GenBank/DDBJ databases">
        <title>Genome Sequence of an Efficient Indole-Degrading Bacterium, Alcaligenes sp.YBY.</title>
        <authorList>
            <person name="Yang B."/>
        </authorList>
    </citation>
    <scope>NUCLEOTIDE SEQUENCE [LARGE SCALE GENOMIC DNA]</scope>
    <source>
        <strain evidence="4 5">YBY</strain>
    </source>
</reference>
<reference evidence="4 5" key="2">
    <citation type="submission" date="2018-05" db="EMBL/GenBank/DDBJ databases">
        <authorList>
            <person name="Lanie J.A."/>
            <person name="Ng W.-L."/>
            <person name="Kazmierczak K.M."/>
            <person name="Andrzejewski T.M."/>
            <person name="Davidsen T.M."/>
            <person name="Wayne K.J."/>
            <person name="Tettelin H."/>
            <person name="Glass J.I."/>
            <person name="Rusch D."/>
            <person name="Podicherti R."/>
            <person name="Tsui H.-C.T."/>
            <person name="Winkler M.E."/>
        </authorList>
    </citation>
    <scope>NUCLEOTIDE SEQUENCE [LARGE SCALE GENOMIC DNA]</scope>
    <source>
        <strain evidence="4 5">YBY</strain>
    </source>
</reference>
<dbReference type="Gene3D" id="2.10.10.20">
    <property type="entry name" value="Carbohydrate-binding module superfamily 5/12"/>
    <property type="match status" value="1"/>
</dbReference>
<evidence type="ECO:0008006" key="6">
    <source>
        <dbReference type="Google" id="ProtNLM"/>
    </source>
</evidence>
<dbReference type="GO" id="GO:0005975">
    <property type="term" value="P:carbohydrate metabolic process"/>
    <property type="evidence" value="ECO:0007669"/>
    <property type="project" value="InterPro"/>
</dbReference>
<keyword evidence="1" id="KW-0472">Membrane</keyword>
<dbReference type="GO" id="GO:0030246">
    <property type="term" value="F:carbohydrate binding"/>
    <property type="evidence" value="ECO:0007669"/>
    <property type="project" value="InterPro"/>
</dbReference>
<keyword evidence="1" id="KW-0812">Transmembrane</keyword>
<evidence type="ECO:0000259" key="3">
    <source>
        <dbReference type="Pfam" id="PF24801"/>
    </source>
</evidence>
<evidence type="ECO:0000256" key="1">
    <source>
        <dbReference type="SAM" id="Phobius"/>
    </source>
</evidence>
<dbReference type="InterPro" id="IPR036573">
    <property type="entry name" value="CBM_sf_5/12"/>
</dbReference>
<evidence type="ECO:0000313" key="5">
    <source>
        <dbReference type="Proteomes" id="UP000245216"/>
    </source>
</evidence>
<dbReference type="GO" id="GO:0004553">
    <property type="term" value="F:hydrolase activity, hydrolyzing O-glycosyl compounds"/>
    <property type="evidence" value="ECO:0007669"/>
    <property type="project" value="InterPro"/>
</dbReference>
<organism evidence="4 5">
    <name type="scientific">Alcaligenes faecalis</name>
    <dbReference type="NCBI Taxonomy" id="511"/>
    <lineage>
        <taxon>Bacteria</taxon>
        <taxon>Pseudomonadati</taxon>
        <taxon>Pseudomonadota</taxon>
        <taxon>Betaproteobacteria</taxon>
        <taxon>Burkholderiales</taxon>
        <taxon>Alcaligenaceae</taxon>
        <taxon>Alcaligenes</taxon>
    </lineage>
</organism>
<dbReference type="Pfam" id="PF09327">
    <property type="entry name" value="Phage_Tail_Tip"/>
    <property type="match status" value="1"/>
</dbReference>
<dbReference type="NCBIfam" id="NF040662">
    <property type="entry name" value="attach_TipJ_rel"/>
    <property type="match status" value="1"/>
</dbReference>
<feature type="transmembrane region" description="Helical" evidence="1">
    <location>
        <begin position="126"/>
        <end position="151"/>
    </location>
</feature>
<dbReference type="PANTHER" id="PTHR36251">
    <property type="entry name" value="FELS-1 PROPHAGE HOST SPECIFICITY PROTEIN-RELATED"/>
    <property type="match status" value="1"/>
</dbReference>
<dbReference type="InterPro" id="IPR015406">
    <property type="entry name" value="GpJ_CSF"/>
</dbReference>
<gene>
    <name evidence="4" type="ORF">DF183_14680</name>
</gene>
<dbReference type="EMBL" id="QEXO01000004">
    <property type="protein sequence ID" value="PWE13077.1"/>
    <property type="molecule type" value="Genomic_DNA"/>
</dbReference>
<keyword evidence="1" id="KW-1133">Transmembrane helix</keyword>